<feature type="domain" description="SusD-like N-terminal" evidence="7">
    <location>
        <begin position="109"/>
        <end position="231"/>
    </location>
</feature>
<comment type="subcellular location">
    <subcellularLocation>
        <location evidence="1">Cell outer membrane</location>
    </subcellularLocation>
</comment>
<evidence type="ECO:0000256" key="5">
    <source>
        <dbReference type="ARBA" id="ARBA00023237"/>
    </source>
</evidence>
<dbReference type="InterPro" id="IPR012944">
    <property type="entry name" value="SusD_RagB_dom"/>
</dbReference>
<dbReference type="Proteomes" id="UP000190367">
    <property type="component" value="Unassembled WGS sequence"/>
</dbReference>
<evidence type="ECO:0000259" key="6">
    <source>
        <dbReference type="Pfam" id="PF07980"/>
    </source>
</evidence>
<keyword evidence="9" id="KW-1185">Reference proteome</keyword>
<evidence type="ECO:0000256" key="4">
    <source>
        <dbReference type="ARBA" id="ARBA00023136"/>
    </source>
</evidence>
<dbReference type="Pfam" id="PF07980">
    <property type="entry name" value="SusD_RagB"/>
    <property type="match status" value="1"/>
</dbReference>
<evidence type="ECO:0000256" key="3">
    <source>
        <dbReference type="ARBA" id="ARBA00022729"/>
    </source>
</evidence>
<dbReference type="Pfam" id="PF14322">
    <property type="entry name" value="SusD-like_3"/>
    <property type="match status" value="1"/>
</dbReference>
<protein>
    <submittedName>
        <fullName evidence="8">Starch-binding associating with outer membrane</fullName>
    </submittedName>
</protein>
<dbReference type="AlphaFoldDB" id="A0A1T4L3R5"/>
<keyword evidence="3" id="KW-0732">Signal</keyword>
<proteinExistence type="inferred from homology"/>
<dbReference type="RefSeq" id="WP_078667141.1">
    <property type="nucleotide sequence ID" value="NZ_FUWZ01000001.1"/>
</dbReference>
<dbReference type="InterPro" id="IPR033985">
    <property type="entry name" value="SusD-like_N"/>
</dbReference>
<sequence length="639" mass="72850">MRYKIMIALVWIGAFCSCSKYLDVVPDNVPTIDNAFTLRSSAEKYLFTCFSYMPRNGHFNDNVAFNGADEVWYDDPIRDVDPTNFNIAKGLQSMTSPLANYWSGTARGTSLFIGIRDCNTFLANIGKVRELRPYERERWTAEVKFLKAYYHFFLLRCYGPIPLIKENLPVSAGSEEVQVYRQPIDTCINYIVQLLDEAAGNEFLPAKLEGTENTELGRITKCIALALKAKVLVTAASPFFNGNPDYSRMIDNRGVQLFPASYSAEKWARAAQACKEAIDICHANGYTLYHFPGNFGYKINDTLQTQLDIRAAMTDKQNNTEVIWPNTNSTAGDIQRWSMPLIANGASTAGPKGIIAPTMKMIEMFYSKNGVPITEDKTWDYSKRYTLRTAAAADKYYIRTGEQTVELHYDREPRFYADVAFDRAVWFGNWILNYNKDSALYFVKARATEIASRRGISNYSVTGYWVKKTVNIESSAATDGNITSGLVAYPWPEMRLADLYLLYSEALNEVNGPGAGTMQWINLVRTRAGLKSIEESWTNFSKNPVKYTTKEGLREIIQQERAIELCFEGQRFWDLRRWKTAHVALNNPIKGWDITQNAAPSYYKEVLLFNQRFGMRDYLWPIENGEMIINKNLVQNPGW</sequence>
<keyword evidence="5" id="KW-0998">Cell outer membrane</keyword>
<gene>
    <name evidence="8" type="ORF">SAMN04488128_101456</name>
</gene>
<dbReference type="Gene3D" id="1.25.40.390">
    <property type="match status" value="1"/>
</dbReference>
<dbReference type="GO" id="GO:0009279">
    <property type="term" value="C:cell outer membrane"/>
    <property type="evidence" value="ECO:0007669"/>
    <property type="project" value="UniProtKB-SubCell"/>
</dbReference>
<dbReference type="InterPro" id="IPR011990">
    <property type="entry name" value="TPR-like_helical_dom_sf"/>
</dbReference>
<dbReference type="SUPFAM" id="SSF48452">
    <property type="entry name" value="TPR-like"/>
    <property type="match status" value="1"/>
</dbReference>
<reference evidence="9" key="1">
    <citation type="submission" date="2017-02" db="EMBL/GenBank/DDBJ databases">
        <authorList>
            <person name="Varghese N."/>
            <person name="Submissions S."/>
        </authorList>
    </citation>
    <scope>NUCLEOTIDE SEQUENCE [LARGE SCALE GENOMIC DNA]</scope>
    <source>
        <strain evidence="9">DSM 22224</strain>
    </source>
</reference>
<organism evidence="8 9">
    <name type="scientific">Chitinophaga eiseniae</name>
    <dbReference type="NCBI Taxonomy" id="634771"/>
    <lineage>
        <taxon>Bacteria</taxon>
        <taxon>Pseudomonadati</taxon>
        <taxon>Bacteroidota</taxon>
        <taxon>Chitinophagia</taxon>
        <taxon>Chitinophagales</taxon>
        <taxon>Chitinophagaceae</taxon>
        <taxon>Chitinophaga</taxon>
    </lineage>
</organism>
<comment type="similarity">
    <text evidence="2">Belongs to the SusD family.</text>
</comment>
<accession>A0A1T4L3R5</accession>
<feature type="domain" description="RagB/SusD" evidence="6">
    <location>
        <begin position="320"/>
        <end position="639"/>
    </location>
</feature>
<dbReference type="STRING" id="634771.SAMN04488128_101456"/>
<dbReference type="EMBL" id="FUWZ01000001">
    <property type="protein sequence ID" value="SJZ49238.1"/>
    <property type="molecule type" value="Genomic_DNA"/>
</dbReference>
<evidence type="ECO:0000256" key="2">
    <source>
        <dbReference type="ARBA" id="ARBA00006275"/>
    </source>
</evidence>
<evidence type="ECO:0000259" key="7">
    <source>
        <dbReference type="Pfam" id="PF14322"/>
    </source>
</evidence>
<keyword evidence="4" id="KW-0472">Membrane</keyword>
<dbReference type="PROSITE" id="PS51257">
    <property type="entry name" value="PROKAR_LIPOPROTEIN"/>
    <property type="match status" value="1"/>
</dbReference>
<dbReference type="OrthoDB" id="608091at2"/>
<evidence type="ECO:0000313" key="8">
    <source>
        <dbReference type="EMBL" id="SJZ49238.1"/>
    </source>
</evidence>
<evidence type="ECO:0000313" key="9">
    <source>
        <dbReference type="Proteomes" id="UP000190367"/>
    </source>
</evidence>
<name>A0A1T4L3R5_9BACT</name>
<evidence type="ECO:0000256" key="1">
    <source>
        <dbReference type="ARBA" id="ARBA00004442"/>
    </source>
</evidence>